<feature type="transmembrane region" description="Helical" evidence="1">
    <location>
        <begin position="52"/>
        <end position="79"/>
    </location>
</feature>
<dbReference type="AlphaFoldDB" id="A0A3P1XQJ7"/>
<evidence type="ECO:0000313" key="3">
    <source>
        <dbReference type="Proteomes" id="UP000278609"/>
    </source>
</evidence>
<organism evidence="2 3">
    <name type="scientific">Tannerella forsythia</name>
    <name type="common">Bacteroides forsythus</name>
    <dbReference type="NCBI Taxonomy" id="28112"/>
    <lineage>
        <taxon>Bacteria</taxon>
        <taxon>Pseudomonadati</taxon>
        <taxon>Bacteroidota</taxon>
        <taxon>Bacteroidia</taxon>
        <taxon>Bacteroidales</taxon>
        <taxon>Tannerellaceae</taxon>
        <taxon>Tannerella</taxon>
    </lineage>
</organism>
<dbReference type="RefSeq" id="WP_124751567.1">
    <property type="nucleotide sequence ID" value="NZ_RQYS01000026.1"/>
</dbReference>
<dbReference type="OrthoDB" id="1151434at2"/>
<proteinExistence type="predicted"/>
<keyword evidence="1" id="KW-1133">Transmembrane helix</keyword>
<feature type="transmembrane region" description="Helical" evidence="1">
    <location>
        <begin position="86"/>
        <end position="105"/>
    </location>
</feature>
<accession>A0A3P1XQJ7</accession>
<evidence type="ECO:0000256" key="1">
    <source>
        <dbReference type="SAM" id="Phobius"/>
    </source>
</evidence>
<keyword evidence="1" id="KW-0812">Transmembrane</keyword>
<name>A0A3P1XQJ7_TANFO</name>
<feature type="transmembrane region" description="Helical" evidence="1">
    <location>
        <begin position="7"/>
        <end position="32"/>
    </location>
</feature>
<dbReference type="Proteomes" id="UP000278609">
    <property type="component" value="Unassembled WGS sequence"/>
</dbReference>
<reference evidence="2 3" key="1">
    <citation type="submission" date="2018-11" db="EMBL/GenBank/DDBJ databases">
        <title>Genomes From Bacteria Associated with the Canine Oral Cavity: a Test Case for Automated Genome-Based Taxonomic Assignment.</title>
        <authorList>
            <person name="Coil D.A."/>
            <person name="Jospin G."/>
            <person name="Darling A.E."/>
            <person name="Wallis C."/>
            <person name="Davis I.J."/>
            <person name="Harris S."/>
            <person name="Eisen J.A."/>
            <person name="Holcombe L.J."/>
            <person name="O'Flynn C."/>
        </authorList>
    </citation>
    <scope>NUCLEOTIDE SEQUENCE [LARGE SCALE GENOMIC DNA]</scope>
    <source>
        <strain evidence="2 3">OH2617_COT-023</strain>
    </source>
</reference>
<sequence>MKTKNKFLITITFSYISIGFALIFGSIASFIAMNVVAPNPLQPDNFVIWQRFFIAAIMNCITIPAIVLFLLGNGLLLFLKGLKKKTVALFFLSLTICINGLFFIVPKAYKVNALAVSENVLKEHWTLFLTEKVQEDVLGGINMLLLLAYLFFIIYLIISNSALFFSTLSKKRNKP</sequence>
<gene>
    <name evidence="2" type="ORF">EII40_07055</name>
</gene>
<dbReference type="EMBL" id="RQYS01000026">
    <property type="protein sequence ID" value="RRD60771.1"/>
    <property type="molecule type" value="Genomic_DNA"/>
</dbReference>
<evidence type="ECO:0000313" key="2">
    <source>
        <dbReference type="EMBL" id="RRD60771.1"/>
    </source>
</evidence>
<protein>
    <recommendedName>
        <fullName evidence="4">DUF1772 domain-containing protein</fullName>
    </recommendedName>
</protein>
<keyword evidence="1" id="KW-0472">Membrane</keyword>
<evidence type="ECO:0008006" key="4">
    <source>
        <dbReference type="Google" id="ProtNLM"/>
    </source>
</evidence>
<feature type="transmembrane region" description="Helical" evidence="1">
    <location>
        <begin position="143"/>
        <end position="165"/>
    </location>
</feature>
<comment type="caution">
    <text evidence="2">The sequence shown here is derived from an EMBL/GenBank/DDBJ whole genome shotgun (WGS) entry which is preliminary data.</text>
</comment>